<dbReference type="PANTHER" id="PTHR30055:SF234">
    <property type="entry name" value="HTH-TYPE TRANSCRIPTIONAL REGULATOR BETI"/>
    <property type="match status" value="1"/>
</dbReference>
<feature type="domain" description="HTH tetR-type" evidence="5">
    <location>
        <begin position="10"/>
        <end position="70"/>
    </location>
</feature>
<dbReference type="InterPro" id="IPR001647">
    <property type="entry name" value="HTH_TetR"/>
</dbReference>
<dbReference type="Gene3D" id="1.10.357.10">
    <property type="entry name" value="Tetracycline Repressor, domain 2"/>
    <property type="match status" value="1"/>
</dbReference>
<dbReference type="InterPro" id="IPR050109">
    <property type="entry name" value="HTH-type_TetR-like_transc_reg"/>
</dbReference>
<keyword evidence="7" id="KW-1185">Reference proteome</keyword>
<keyword evidence="2 4" id="KW-0238">DNA-binding</keyword>
<dbReference type="Pfam" id="PF17920">
    <property type="entry name" value="TetR_C_16"/>
    <property type="match status" value="1"/>
</dbReference>
<dbReference type="SUPFAM" id="SSF46689">
    <property type="entry name" value="Homeodomain-like"/>
    <property type="match status" value="1"/>
</dbReference>
<dbReference type="GO" id="GO:0003700">
    <property type="term" value="F:DNA-binding transcription factor activity"/>
    <property type="evidence" value="ECO:0007669"/>
    <property type="project" value="TreeGrafter"/>
</dbReference>
<name>A0A919SEB3_9ACTN</name>
<dbReference type="PROSITE" id="PS50977">
    <property type="entry name" value="HTH_TETR_2"/>
    <property type="match status" value="1"/>
</dbReference>
<evidence type="ECO:0000313" key="6">
    <source>
        <dbReference type="EMBL" id="GIM70190.1"/>
    </source>
</evidence>
<dbReference type="AlphaFoldDB" id="A0A919SEB3"/>
<gene>
    <name evidence="6" type="ORF">Aco04nite_18970</name>
</gene>
<dbReference type="Pfam" id="PF00440">
    <property type="entry name" value="TetR_N"/>
    <property type="match status" value="1"/>
</dbReference>
<evidence type="ECO:0000256" key="2">
    <source>
        <dbReference type="ARBA" id="ARBA00023125"/>
    </source>
</evidence>
<dbReference type="SUPFAM" id="SSF48498">
    <property type="entry name" value="Tetracyclin repressor-like, C-terminal domain"/>
    <property type="match status" value="1"/>
</dbReference>
<feature type="DNA-binding region" description="H-T-H motif" evidence="4">
    <location>
        <begin position="33"/>
        <end position="52"/>
    </location>
</feature>
<dbReference type="PANTHER" id="PTHR30055">
    <property type="entry name" value="HTH-TYPE TRANSCRIPTIONAL REGULATOR RUTR"/>
    <property type="match status" value="1"/>
</dbReference>
<dbReference type="InterPro" id="IPR009057">
    <property type="entry name" value="Homeodomain-like_sf"/>
</dbReference>
<evidence type="ECO:0000256" key="4">
    <source>
        <dbReference type="PROSITE-ProRule" id="PRU00335"/>
    </source>
</evidence>
<dbReference type="GO" id="GO:0000976">
    <property type="term" value="F:transcription cis-regulatory region binding"/>
    <property type="evidence" value="ECO:0007669"/>
    <property type="project" value="TreeGrafter"/>
</dbReference>
<dbReference type="InterPro" id="IPR041678">
    <property type="entry name" value="TetR_C_16"/>
</dbReference>
<dbReference type="InterPro" id="IPR036271">
    <property type="entry name" value="Tet_transcr_reg_TetR-rel_C_sf"/>
</dbReference>
<sequence length="199" mass="21538">MTEPRRRNAARTRQLLLDAARQRFAHNGYAATTLREIADDAGVNIALVSRYFESKEGLFSACLTLAADEFRRRADNVPLERIAEAIAARIGDSDRTGTPDPMLLLLLRSSGDVRADEIRLDVLRGYGAKLAAATGADPDVDPQMVLRANIVLAATTGMLLMRLQGLEPLASATKEDLVGPLRDMIDALLSVRTAPGPSQ</sequence>
<dbReference type="EMBL" id="BOQP01000008">
    <property type="protein sequence ID" value="GIM70190.1"/>
    <property type="molecule type" value="Genomic_DNA"/>
</dbReference>
<comment type="caution">
    <text evidence="6">The sequence shown here is derived from an EMBL/GenBank/DDBJ whole genome shotgun (WGS) entry which is preliminary data.</text>
</comment>
<dbReference type="PRINTS" id="PR00455">
    <property type="entry name" value="HTHTETR"/>
</dbReference>
<proteinExistence type="predicted"/>
<protein>
    <submittedName>
        <fullName evidence="6">TetR family transcriptional regulator</fullName>
    </submittedName>
</protein>
<keyword evidence="1" id="KW-0805">Transcription regulation</keyword>
<evidence type="ECO:0000313" key="7">
    <source>
        <dbReference type="Proteomes" id="UP000680865"/>
    </source>
</evidence>
<evidence type="ECO:0000256" key="3">
    <source>
        <dbReference type="ARBA" id="ARBA00023163"/>
    </source>
</evidence>
<reference evidence="6" key="1">
    <citation type="submission" date="2021-03" db="EMBL/GenBank/DDBJ databases">
        <title>Whole genome shotgun sequence of Actinoplanes consettensis NBRC 14913.</title>
        <authorList>
            <person name="Komaki H."/>
            <person name="Tamura T."/>
        </authorList>
    </citation>
    <scope>NUCLEOTIDE SEQUENCE</scope>
    <source>
        <strain evidence="6">NBRC 14913</strain>
    </source>
</reference>
<evidence type="ECO:0000256" key="1">
    <source>
        <dbReference type="ARBA" id="ARBA00023015"/>
    </source>
</evidence>
<dbReference type="Proteomes" id="UP000680865">
    <property type="component" value="Unassembled WGS sequence"/>
</dbReference>
<evidence type="ECO:0000259" key="5">
    <source>
        <dbReference type="PROSITE" id="PS50977"/>
    </source>
</evidence>
<accession>A0A919SEB3</accession>
<dbReference type="PROSITE" id="PS01081">
    <property type="entry name" value="HTH_TETR_1"/>
    <property type="match status" value="1"/>
</dbReference>
<keyword evidence="3" id="KW-0804">Transcription</keyword>
<dbReference type="RefSeq" id="WP_212996818.1">
    <property type="nucleotide sequence ID" value="NZ_BAAATW010000003.1"/>
</dbReference>
<organism evidence="6 7">
    <name type="scientific">Winogradskya consettensis</name>
    <dbReference type="NCBI Taxonomy" id="113560"/>
    <lineage>
        <taxon>Bacteria</taxon>
        <taxon>Bacillati</taxon>
        <taxon>Actinomycetota</taxon>
        <taxon>Actinomycetes</taxon>
        <taxon>Micromonosporales</taxon>
        <taxon>Micromonosporaceae</taxon>
        <taxon>Winogradskya</taxon>
    </lineage>
</organism>
<dbReference type="InterPro" id="IPR023772">
    <property type="entry name" value="DNA-bd_HTH_TetR-type_CS"/>
</dbReference>